<feature type="compositionally biased region" description="Low complexity" evidence="10">
    <location>
        <begin position="81"/>
        <end position="93"/>
    </location>
</feature>
<feature type="compositionally biased region" description="Low complexity" evidence="10">
    <location>
        <begin position="1060"/>
        <end position="1074"/>
    </location>
</feature>
<keyword evidence="8" id="KW-0175">Coiled coil</keyword>
<feature type="domain" description="DH" evidence="12">
    <location>
        <begin position="550"/>
        <end position="747"/>
    </location>
</feature>
<reference evidence="14" key="2">
    <citation type="submission" date="2025-08" db="UniProtKB">
        <authorList>
            <consortium name="Ensembl"/>
        </authorList>
    </citation>
    <scope>IDENTIFICATION</scope>
</reference>
<evidence type="ECO:0000256" key="6">
    <source>
        <dbReference type="ARBA" id="ARBA00022771"/>
    </source>
</evidence>
<dbReference type="Ensembl" id="ENSCAFT00040028692.1">
    <property type="protein sequence ID" value="ENSCAFP00040024925.1"/>
    <property type="gene ID" value="ENSCAFG00040015474.1"/>
</dbReference>
<dbReference type="FunFam" id="2.30.29.30:FF:000021">
    <property type="entry name" value="Rho guanine nucleotide exchange factor 2"/>
    <property type="match status" value="1"/>
</dbReference>
<evidence type="ECO:0000256" key="2">
    <source>
        <dbReference type="ARBA" id="ARBA00022490"/>
    </source>
</evidence>
<evidence type="ECO:0000256" key="1">
    <source>
        <dbReference type="ARBA" id="ARBA00004496"/>
    </source>
</evidence>
<keyword evidence="6 9" id="KW-0863">Zinc-finger</keyword>
<dbReference type="InterPro" id="IPR013087">
    <property type="entry name" value="Znf_C2H2_type"/>
</dbReference>
<dbReference type="PANTHER" id="PTHR47440:SF1">
    <property type="entry name" value="RHO_RAC GUANINE NUCLEOTIDE EXCHANGE FACTOR 18"/>
    <property type="match status" value="1"/>
</dbReference>
<keyword evidence="7" id="KW-0862">Zinc</keyword>
<feature type="compositionally biased region" description="Low complexity" evidence="10">
    <location>
        <begin position="1498"/>
        <end position="1512"/>
    </location>
</feature>
<dbReference type="PROSITE" id="PS50003">
    <property type="entry name" value="PH_DOMAIN"/>
    <property type="match status" value="1"/>
</dbReference>
<dbReference type="SMART" id="SM00325">
    <property type="entry name" value="RhoGEF"/>
    <property type="match status" value="1"/>
</dbReference>
<evidence type="ECO:0000256" key="7">
    <source>
        <dbReference type="ARBA" id="ARBA00022833"/>
    </source>
</evidence>
<feature type="region of interest" description="Disordered" evidence="10">
    <location>
        <begin position="1445"/>
        <end position="1512"/>
    </location>
</feature>
<dbReference type="InterPro" id="IPR041020">
    <property type="entry name" value="PH_16"/>
</dbReference>
<dbReference type="GO" id="GO:0071356">
    <property type="term" value="P:cellular response to tumor necrosis factor"/>
    <property type="evidence" value="ECO:0007669"/>
    <property type="project" value="UniProtKB-ARBA"/>
</dbReference>
<dbReference type="CDD" id="cd00160">
    <property type="entry name" value="RhoGEF"/>
    <property type="match status" value="1"/>
</dbReference>
<gene>
    <name evidence="14" type="primary">ARHGEF18</name>
</gene>
<dbReference type="PANTHER" id="PTHR47440">
    <property type="entry name" value="RIKEN CDNA A430078G23 GENE"/>
    <property type="match status" value="1"/>
</dbReference>
<dbReference type="InterPro" id="IPR053089">
    <property type="entry name" value="Rho_GEF18"/>
</dbReference>
<dbReference type="Gene3D" id="1.20.900.10">
    <property type="entry name" value="Dbl homology (DH) domain"/>
    <property type="match status" value="1"/>
</dbReference>
<feature type="compositionally biased region" description="Basic and acidic residues" evidence="10">
    <location>
        <begin position="374"/>
        <end position="395"/>
    </location>
</feature>
<dbReference type="InterPro" id="IPR001849">
    <property type="entry name" value="PH_domain"/>
</dbReference>
<dbReference type="InterPro" id="IPR035899">
    <property type="entry name" value="DBL_dom_sf"/>
</dbReference>
<dbReference type="InterPro" id="IPR011993">
    <property type="entry name" value="PH-like_dom_sf"/>
</dbReference>
<dbReference type="PROSITE" id="PS50157">
    <property type="entry name" value="ZINC_FINGER_C2H2_2"/>
    <property type="match status" value="1"/>
</dbReference>
<evidence type="ECO:0000256" key="10">
    <source>
        <dbReference type="SAM" id="MobiDB-lite"/>
    </source>
</evidence>
<keyword evidence="4" id="KW-0344">Guanine-nucleotide releasing factor</keyword>
<dbReference type="PROSITE" id="PS50010">
    <property type="entry name" value="DH_2"/>
    <property type="match status" value="1"/>
</dbReference>
<evidence type="ECO:0000256" key="3">
    <source>
        <dbReference type="ARBA" id="ARBA00022553"/>
    </source>
</evidence>
<evidence type="ECO:0000256" key="4">
    <source>
        <dbReference type="ARBA" id="ARBA00022658"/>
    </source>
</evidence>
<dbReference type="SUPFAM" id="SSF48065">
    <property type="entry name" value="DBL homology domain (DH-domain)"/>
    <property type="match status" value="1"/>
</dbReference>
<evidence type="ECO:0000256" key="8">
    <source>
        <dbReference type="ARBA" id="ARBA00023054"/>
    </source>
</evidence>
<keyword evidence="5" id="KW-0479">Metal-binding</keyword>
<feature type="region of interest" description="Disordered" evidence="10">
    <location>
        <begin position="143"/>
        <end position="184"/>
    </location>
</feature>
<evidence type="ECO:0000313" key="14">
    <source>
        <dbReference type="Ensembl" id="ENSCAFP00040024925.1"/>
    </source>
</evidence>
<feature type="region of interest" description="Disordered" evidence="10">
    <location>
        <begin position="997"/>
        <end position="1074"/>
    </location>
</feature>
<name>A0A8C0YZ79_CANLF</name>
<feature type="domain" description="C2H2-type" evidence="13">
    <location>
        <begin position="413"/>
        <end position="443"/>
    </location>
</feature>
<dbReference type="InterPro" id="IPR000219">
    <property type="entry name" value="DH_dom"/>
</dbReference>
<sequence>MHLAAPGCSLRPSCWQPHPGRDSQPKSCFILCWSPTLPHAWAPMANSALNHSWPALSKLWLRRWAFKRGSEPKPCVQPFDSGAAASATESSGGPWRPEHPDFPSMEDEQEDGIPQFRDSLEDLSLDLGALQGSEYLQDLGLGAFADSQPEGPRDSGLTSEEAGGESTLSSSAEPQTLPRRRSWERSRSCSESWERLSFSASAMNEGPCLPRTLASLALNQPGEDLQAWTKECLSRAGTPAEHPGKECDSPEKRVRSRSVPLSFDEISSLEISRALEVPTPAPQGLAPPVLECMEKDHVEPEHVLIVQQVLEELRHYHGARQRARLSVSPAGGHSNLTWFEFLSESEDGASKTERSDRSTRVKRRLSSLRCRVTRQKEKGKNPTPAKDKGQDARERKECINGHQLAQGTFLGHPSCPLCGKPFLSSASLKEHPRATLVSDGSSALSRNVGMTVSQKGGPQPAPSPVGTGTQLGPVTGEMDEADSVFLKFKQAADDSLSLTSSNAEPIFVEDPCTASLRSEIESDAREFEAESWSLSVDAAYAKKQKREVVKRQDVLYELVQTEAHHVRTLKIMLKVYSRALQEELQFSSKAISRLFPCVDELLDIHSHFLSRLKERRQESLEEGSDRNYVIQKIGDLLVQQFSGENGDRMKEKYGVFCSGHNEAVNHYKLLLQQNKKFQSLIKKIGNFSIVRRLGVQECILLVTQRITKYPVLVERIIQNTEAGTEDYRDLTQALNLIKDIISRVDAKVSECEKGQRLREIAGKMDLKSSSKLKNGLTFRKEDMLQRQLHLEGTLCWKTTSGRLKDVLAVLLTDVLLLLQEKDQKYVFASVDSKRPVISLQKLIVREVANEEKAMFLISASLQGPEMYEIYTSSKEERNTWMAHIRRAVESCPDEEEGPFSEAEEEKKGLEARALRLRDFQERLNVKDQQIAQSLGEKQQIYLEMAEMSGLEDVAQSRLLFRGGDPSETMQGEQILKSAMSEIEDIQTLICRQLGSANGQAEDAGGSSGLPRRAETFGGYDTVSSPSKNGILKKTCSSDPSPRDWQGPVSSPDLKPSNTLGASEEAPPAGPVPGADCGPHLPAVLELELVQRIQTLSQLLLSLQAVIAQQDSYVEMQRASIQEREKQLRLQSTRGNMLLEQERQRNFEKQREELAGVQKQQGRLRLEQQRWERERERQQQELDLAAARLQRRENESLQLQEQLSQEREKLEQQRRAYQHDLERLREAQRAVEREREQLEQQRRLKKQNTVPGALPPDSLAEAQPPSHTPSFNGEGLEGPTTLAKAPGPRVSVLLSGSGPEFTERPEVARRDSAPTESRPAKSDVPIQLLSTTNQIQRQAAVQQQIPTKLAASTKGGKDKGGKSRGSQRSDSSASFDLKQQLLLSKLMGKDENASRNRRSLSPVLLSSHSSVAPPDPCCPAPPTSPPRAAPSSLGGALCPPPPCHCPPPRSARKKAARKTSSSSRGVWLKGQTPPCTALWAQPSCPSHPEQTTTTDRLAGAKARARAGPSSRGSFCRISSGAWVTF</sequence>
<feature type="region of interest" description="Disordered" evidence="10">
    <location>
        <begin position="74"/>
        <end position="110"/>
    </location>
</feature>
<dbReference type="GO" id="GO:0008270">
    <property type="term" value="F:zinc ion binding"/>
    <property type="evidence" value="ECO:0007669"/>
    <property type="project" value="UniProtKB-KW"/>
</dbReference>
<dbReference type="Pfam" id="PF00621">
    <property type="entry name" value="RhoGEF"/>
    <property type="match status" value="1"/>
</dbReference>
<dbReference type="Pfam" id="PF17838">
    <property type="entry name" value="PH_16"/>
    <property type="match status" value="1"/>
</dbReference>
<organism evidence="14 15">
    <name type="scientific">Canis lupus familiaris</name>
    <name type="common">Dog</name>
    <name type="synonym">Canis familiaris</name>
    <dbReference type="NCBI Taxonomy" id="9615"/>
    <lineage>
        <taxon>Eukaryota</taxon>
        <taxon>Metazoa</taxon>
        <taxon>Chordata</taxon>
        <taxon>Craniata</taxon>
        <taxon>Vertebrata</taxon>
        <taxon>Euteleostomi</taxon>
        <taxon>Mammalia</taxon>
        <taxon>Eutheria</taxon>
        <taxon>Laurasiatheria</taxon>
        <taxon>Carnivora</taxon>
        <taxon>Caniformia</taxon>
        <taxon>Canidae</taxon>
        <taxon>Canis</taxon>
    </lineage>
</organism>
<dbReference type="GO" id="GO:0005085">
    <property type="term" value="F:guanyl-nucleotide exchange factor activity"/>
    <property type="evidence" value="ECO:0007669"/>
    <property type="project" value="UniProtKB-KW"/>
</dbReference>
<dbReference type="GO" id="GO:0005737">
    <property type="term" value="C:cytoplasm"/>
    <property type="evidence" value="ECO:0007669"/>
    <property type="project" value="UniProtKB-SubCell"/>
</dbReference>
<dbReference type="InterPro" id="IPR037744">
    <property type="entry name" value="ARHGEF18_PH"/>
</dbReference>
<dbReference type="Proteomes" id="UP000694542">
    <property type="component" value="Chromosome 20"/>
</dbReference>
<evidence type="ECO:0000256" key="9">
    <source>
        <dbReference type="PROSITE-ProRule" id="PRU00042"/>
    </source>
</evidence>
<protein>
    <submittedName>
        <fullName evidence="14">Rho/Rac guanine nucleotide exchange factor 18</fullName>
    </submittedName>
</protein>
<comment type="subcellular location">
    <subcellularLocation>
        <location evidence="1">Cytoplasm</location>
    </subcellularLocation>
</comment>
<dbReference type="SMART" id="SM00233">
    <property type="entry name" value="PH"/>
    <property type="match status" value="1"/>
</dbReference>
<feature type="compositionally biased region" description="Basic and acidic residues" evidence="10">
    <location>
        <begin position="1231"/>
        <end position="1241"/>
    </location>
</feature>
<evidence type="ECO:0000259" key="11">
    <source>
        <dbReference type="PROSITE" id="PS50003"/>
    </source>
</evidence>
<evidence type="ECO:0000313" key="15">
    <source>
        <dbReference type="Proteomes" id="UP000694542"/>
    </source>
</evidence>
<feature type="region of interest" description="Disordered" evidence="10">
    <location>
        <begin position="1403"/>
        <end position="1433"/>
    </location>
</feature>
<dbReference type="SUPFAM" id="SSF50729">
    <property type="entry name" value="PH domain-like"/>
    <property type="match status" value="1"/>
</dbReference>
<feature type="region of interest" description="Disordered" evidence="10">
    <location>
        <begin position="1231"/>
        <end position="1375"/>
    </location>
</feature>
<keyword evidence="3" id="KW-0597">Phosphoprotein</keyword>
<dbReference type="Gene3D" id="2.30.29.30">
    <property type="entry name" value="Pleckstrin-homology domain (PH domain)/Phosphotyrosine-binding domain (PTB)"/>
    <property type="match status" value="1"/>
</dbReference>
<proteinExistence type="predicted"/>
<dbReference type="GO" id="GO:0007264">
    <property type="term" value="P:small GTPase-mediated signal transduction"/>
    <property type="evidence" value="ECO:0007669"/>
    <property type="project" value="InterPro"/>
</dbReference>
<feature type="compositionally biased region" description="Basic and acidic residues" evidence="10">
    <location>
        <begin position="1300"/>
        <end position="1320"/>
    </location>
</feature>
<feature type="domain" description="PH" evidence="11">
    <location>
        <begin position="787"/>
        <end position="889"/>
    </location>
</feature>
<dbReference type="CDD" id="cd15794">
    <property type="entry name" value="PH_ARHGEF18"/>
    <property type="match status" value="1"/>
</dbReference>
<feature type="compositionally biased region" description="Pro residues" evidence="10">
    <location>
        <begin position="1412"/>
        <end position="1427"/>
    </location>
</feature>
<evidence type="ECO:0000259" key="12">
    <source>
        <dbReference type="PROSITE" id="PS50010"/>
    </source>
</evidence>
<evidence type="ECO:0000259" key="13">
    <source>
        <dbReference type="PROSITE" id="PS50157"/>
    </source>
</evidence>
<keyword evidence="2" id="KW-0963">Cytoplasm</keyword>
<reference evidence="14" key="1">
    <citation type="submission" date="2018-10" db="EMBL/GenBank/DDBJ databases">
        <title>De novo assembly of a Great Dane genome.</title>
        <authorList>
            <person name="Kidd J.M."/>
            <person name="Pendleton A.L."/>
            <person name="Shen F."/>
            <person name="Emery S."/>
        </authorList>
    </citation>
    <scope>NUCLEOTIDE SEQUENCE [LARGE SCALE GENOMIC DNA]</scope>
    <source>
        <strain evidence="14">Great Dane</strain>
    </source>
</reference>
<feature type="compositionally biased region" description="Low complexity" evidence="10">
    <location>
        <begin position="1333"/>
        <end position="1344"/>
    </location>
</feature>
<accession>A0A8C0YZ79</accession>
<dbReference type="FunFam" id="1.20.900.10:FF:000004">
    <property type="entry name" value="Rho guanine nucleotide exchange factor 2"/>
    <property type="match status" value="1"/>
</dbReference>
<feature type="region of interest" description="Disordered" evidence="10">
    <location>
        <begin position="370"/>
        <end position="395"/>
    </location>
</feature>
<evidence type="ECO:0000256" key="5">
    <source>
        <dbReference type="ARBA" id="ARBA00022723"/>
    </source>
</evidence>